<gene>
    <name evidence="2" type="ORF">LCGC14_2359170</name>
</gene>
<evidence type="ECO:0000313" key="2">
    <source>
        <dbReference type="EMBL" id="KKL45087.1"/>
    </source>
</evidence>
<dbReference type="InterPro" id="IPR025948">
    <property type="entry name" value="HTH-like_dom"/>
</dbReference>
<protein>
    <recommendedName>
        <fullName evidence="1">Integrase catalytic domain-containing protein</fullName>
    </recommendedName>
</protein>
<dbReference type="InterPro" id="IPR036397">
    <property type="entry name" value="RNaseH_sf"/>
</dbReference>
<dbReference type="Gene3D" id="3.30.420.10">
    <property type="entry name" value="Ribonuclease H-like superfamily/Ribonuclease H"/>
    <property type="match status" value="1"/>
</dbReference>
<dbReference type="EMBL" id="LAZR01034515">
    <property type="protein sequence ID" value="KKL45087.1"/>
    <property type="molecule type" value="Genomic_DNA"/>
</dbReference>
<reference evidence="2" key="1">
    <citation type="journal article" date="2015" name="Nature">
        <title>Complex archaea that bridge the gap between prokaryotes and eukaryotes.</title>
        <authorList>
            <person name="Spang A."/>
            <person name="Saw J.H."/>
            <person name="Jorgensen S.L."/>
            <person name="Zaremba-Niedzwiedzka K."/>
            <person name="Martijn J."/>
            <person name="Lind A.E."/>
            <person name="van Eijk R."/>
            <person name="Schleper C."/>
            <person name="Guy L."/>
            <person name="Ettema T.J."/>
        </authorList>
    </citation>
    <scope>NUCLEOTIDE SEQUENCE</scope>
</reference>
<dbReference type="InterPro" id="IPR001584">
    <property type="entry name" value="Integrase_cat-core"/>
</dbReference>
<feature type="non-terminal residue" evidence="2">
    <location>
        <position position="1"/>
    </location>
</feature>
<organism evidence="2">
    <name type="scientific">marine sediment metagenome</name>
    <dbReference type="NCBI Taxonomy" id="412755"/>
    <lineage>
        <taxon>unclassified sequences</taxon>
        <taxon>metagenomes</taxon>
        <taxon>ecological metagenomes</taxon>
    </lineage>
</organism>
<accession>A0A0F9F1Y2</accession>
<dbReference type="PANTHER" id="PTHR46889">
    <property type="entry name" value="TRANSPOSASE INSF FOR INSERTION SEQUENCE IS3B-RELATED"/>
    <property type="match status" value="1"/>
</dbReference>
<dbReference type="InterPro" id="IPR048020">
    <property type="entry name" value="Transpos_IS3"/>
</dbReference>
<dbReference type="InterPro" id="IPR012337">
    <property type="entry name" value="RNaseH-like_sf"/>
</dbReference>
<evidence type="ECO:0000259" key="1">
    <source>
        <dbReference type="PROSITE" id="PS50994"/>
    </source>
</evidence>
<dbReference type="PROSITE" id="PS50994">
    <property type="entry name" value="INTEGRASE"/>
    <property type="match status" value="1"/>
</dbReference>
<dbReference type="GO" id="GO:0015074">
    <property type="term" value="P:DNA integration"/>
    <property type="evidence" value="ECO:0007669"/>
    <property type="project" value="InterPro"/>
</dbReference>
<dbReference type="GO" id="GO:0003676">
    <property type="term" value="F:nucleic acid binding"/>
    <property type="evidence" value="ECO:0007669"/>
    <property type="project" value="InterPro"/>
</dbReference>
<name>A0A0F9F1Y2_9ZZZZ</name>
<dbReference type="Pfam" id="PF13276">
    <property type="entry name" value="HTH_21"/>
    <property type="match status" value="1"/>
</dbReference>
<dbReference type="InterPro" id="IPR050900">
    <property type="entry name" value="Transposase_IS3/IS150/IS904"/>
</dbReference>
<dbReference type="PANTHER" id="PTHR46889:SF7">
    <property type="entry name" value="TRANSPOSASE FOR INSERTION SEQUENCE ELEMENT IS904"/>
    <property type="match status" value="1"/>
</dbReference>
<sequence length="272" mass="31375">KSVGYFQPEDIDEVYVVINQLEEGFPVSLLCETLSASRSAYYAWRQDELGPRRREDNRLMPTIRSVFREHRRRYGARRIAVELAARNEPCSRRRVGRLMAQMGLVAIQPRSFKPRTTDSRHTLGYRPNLLIDAPPPDGINQLWVGDITYVPLVGGDFLYLAMLMDRFSRRIVGWDLQDHLRETLVITALRAAIRARHPKPGLIHHTDRGGRYASVDYREILARAGMPQSMSRAADCYDNAFMESCFGTVKTELEMEPYENEQIARKEVPDYI</sequence>
<proteinExistence type="predicted"/>
<dbReference type="Pfam" id="PF00665">
    <property type="entry name" value="rve"/>
    <property type="match status" value="1"/>
</dbReference>
<dbReference type="AlphaFoldDB" id="A0A0F9F1Y2"/>
<comment type="caution">
    <text evidence="2">The sequence shown here is derived from an EMBL/GenBank/DDBJ whole genome shotgun (WGS) entry which is preliminary data.</text>
</comment>
<feature type="domain" description="Integrase catalytic" evidence="1">
    <location>
        <begin position="132"/>
        <end position="272"/>
    </location>
</feature>
<dbReference type="NCBIfam" id="NF033516">
    <property type="entry name" value="transpos_IS3"/>
    <property type="match status" value="1"/>
</dbReference>
<dbReference type="SUPFAM" id="SSF53098">
    <property type="entry name" value="Ribonuclease H-like"/>
    <property type="match status" value="1"/>
</dbReference>